<organism evidence="1 2">
    <name type="scientific">Lasiosphaeria ovina</name>
    <dbReference type="NCBI Taxonomy" id="92902"/>
    <lineage>
        <taxon>Eukaryota</taxon>
        <taxon>Fungi</taxon>
        <taxon>Dikarya</taxon>
        <taxon>Ascomycota</taxon>
        <taxon>Pezizomycotina</taxon>
        <taxon>Sordariomycetes</taxon>
        <taxon>Sordariomycetidae</taxon>
        <taxon>Sordariales</taxon>
        <taxon>Lasiosphaeriaceae</taxon>
        <taxon>Lasiosphaeria</taxon>
    </lineage>
</organism>
<proteinExistence type="predicted"/>
<evidence type="ECO:0000313" key="1">
    <source>
        <dbReference type="EMBL" id="KAK3371115.1"/>
    </source>
</evidence>
<dbReference type="PANTHER" id="PTHR33488:SF2">
    <property type="entry name" value="EARLY ENDOSOME ANTIGEN 1-LIKE"/>
    <property type="match status" value="1"/>
</dbReference>
<reference evidence="1" key="2">
    <citation type="submission" date="2023-06" db="EMBL/GenBank/DDBJ databases">
        <authorList>
            <consortium name="Lawrence Berkeley National Laboratory"/>
            <person name="Haridas S."/>
            <person name="Hensen N."/>
            <person name="Bonometti L."/>
            <person name="Westerberg I."/>
            <person name="Brannstrom I.O."/>
            <person name="Guillou S."/>
            <person name="Cros-Aarteil S."/>
            <person name="Calhoun S."/>
            <person name="Kuo A."/>
            <person name="Mondo S."/>
            <person name="Pangilinan J."/>
            <person name="Riley R."/>
            <person name="Labutti K."/>
            <person name="Andreopoulos B."/>
            <person name="Lipzen A."/>
            <person name="Chen C."/>
            <person name="Yanf M."/>
            <person name="Daum C."/>
            <person name="Ng V."/>
            <person name="Clum A."/>
            <person name="Steindorff A."/>
            <person name="Ohm R."/>
            <person name="Martin F."/>
            <person name="Silar P."/>
            <person name="Natvig D."/>
            <person name="Lalanne C."/>
            <person name="Gautier V."/>
            <person name="Ament-Velasquez S.L."/>
            <person name="Kruys A."/>
            <person name="Hutchinson M.I."/>
            <person name="Powell A.J."/>
            <person name="Barry K."/>
            <person name="Miller A.N."/>
            <person name="Grigoriev I.V."/>
            <person name="Debuchy R."/>
            <person name="Gladieux P."/>
            <person name="Thoren M.H."/>
            <person name="Johannesson H."/>
        </authorList>
    </citation>
    <scope>NUCLEOTIDE SEQUENCE</scope>
    <source>
        <strain evidence="1">CBS 958.72</strain>
    </source>
</reference>
<sequence length="273" mass="30589">MTSRRRRCDGIEKDAFTVFMSFERVCRSTALRASSWLARVAVAWLAKKAAKSKGGRLAARFDAGEPGELSERLDMVRMTSKQYAGVGKREWLTGPSNPLLNRLRVLGRAEINRILIKCIKLIINLKQQITNLVRFFKALASMVELCVKFHVKPFLETIKAIVAADCTDPYKDLRIGEYTLTDFQRSQVFVATVTLRSYFSVLSEVAKMWVDLSKENVFPGLALCDKLPETAEGPIAASEMGRRVAELNKWSREAAGRVAAVAHRKQAEIMAGM</sequence>
<reference evidence="1" key="1">
    <citation type="journal article" date="2023" name="Mol. Phylogenet. Evol.">
        <title>Genome-scale phylogeny and comparative genomics of the fungal order Sordariales.</title>
        <authorList>
            <person name="Hensen N."/>
            <person name="Bonometti L."/>
            <person name="Westerberg I."/>
            <person name="Brannstrom I.O."/>
            <person name="Guillou S."/>
            <person name="Cros-Aarteil S."/>
            <person name="Calhoun S."/>
            <person name="Haridas S."/>
            <person name="Kuo A."/>
            <person name="Mondo S."/>
            <person name="Pangilinan J."/>
            <person name="Riley R."/>
            <person name="LaButti K."/>
            <person name="Andreopoulos B."/>
            <person name="Lipzen A."/>
            <person name="Chen C."/>
            <person name="Yan M."/>
            <person name="Daum C."/>
            <person name="Ng V."/>
            <person name="Clum A."/>
            <person name="Steindorff A."/>
            <person name="Ohm R.A."/>
            <person name="Martin F."/>
            <person name="Silar P."/>
            <person name="Natvig D.O."/>
            <person name="Lalanne C."/>
            <person name="Gautier V."/>
            <person name="Ament-Velasquez S.L."/>
            <person name="Kruys A."/>
            <person name="Hutchinson M.I."/>
            <person name="Powell A.J."/>
            <person name="Barry K."/>
            <person name="Miller A.N."/>
            <person name="Grigoriev I.V."/>
            <person name="Debuchy R."/>
            <person name="Gladieux P."/>
            <person name="Hiltunen Thoren M."/>
            <person name="Johannesson H."/>
        </authorList>
    </citation>
    <scope>NUCLEOTIDE SEQUENCE</scope>
    <source>
        <strain evidence="1">CBS 958.72</strain>
    </source>
</reference>
<name>A0AAE0N5L4_9PEZI</name>
<comment type="caution">
    <text evidence="1">The sequence shown here is derived from an EMBL/GenBank/DDBJ whole genome shotgun (WGS) entry which is preliminary data.</text>
</comment>
<keyword evidence="2" id="KW-1185">Reference proteome</keyword>
<accession>A0AAE0N5L4</accession>
<dbReference type="Proteomes" id="UP001287356">
    <property type="component" value="Unassembled WGS sequence"/>
</dbReference>
<gene>
    <name evidence="1" type="ORF">B0T24DRAFT_667835</name>
</gene>
<protein>
    <submittedName>
        <fullName evidence="1">Uncharacterized protein</fullName>
    </submittedName>
</protein>
<dbReference type="AlphaFoldDB" id="A0AAE0N5L4"/>
<dbReference type="EMBL" id="JAULSN010000005">
    <property type="protein sequence ID" value="KAK3371115.1"/>
    <property type="molecule type" value="Genomic_DNA"/>
</dbReference>
<evidence type="ECO:0000313" key="2">
    <source>
        <dbReference type="Proteomes" id="UP001287356"/>
    </source>
</evidence>
<dbReference type="PANTHER" id="PTHR33488">
    <property type="entry name" value="ZGC:162509"/>
    <property type="match status" value="1"/>
</dbReference>